<dbReference type="Proteomes" id="UP000198869">
    <property type="component" value="Unassembled WGS sequence"/>
</dbReference>
<comment type="subcellular location">
    <subcellularLocation>
        <location evidence="1">Cell outer membrane</location>
    </subcellularLocation>
</comment>
<evidence type="ECO:0000256" key="6">
    <source>
        <dbReference type="SAM" id="SignalP"/>
    </source>
</evidence>
<keyword evidence="3 6" id="KW-0732">Signal</keyword>
<evidence type="ECO:0000256" key="3">
    <source>
        <dbReference type="ARBA" id="ARBA00022729"/>
    </source>
</evidence>
<dbReference type="AlphaFoldDB" id="A0A1G8FMM6"/>
<evidence type="ECO:0000256" key="4">
    <source>
        <dbReference type="ARBA" id="ARBA00023136"/>
    </source>
</evidence>
<keyword evidence="5" id="KW-0998">Cell outer membrane</keyword>
<dbReference type="GO" id="GO:0009279">
    <property type="term" value="C:cell outer membrane"/>
    <property type="evidence" value="ECO:0007669"/>
    <property type="project" value="UniProtKB-SubCell"/>
</dbReference>
<dbReference type="RefSeq" id="WP_089855206.1">
    <property type="nucleotide sequence ID" value="NZ_FNDW01000002.1"/>
</dbReference>
<dbReference type="Pfam" id="PF07980">
    <property type="entry name" value="SusD_RagB"/>
    <property type="match status" value="1"/>
</dbReference>
<feature type="domain" description="RagB/SusD" evidence="7">
    <location>
        <begin position="365"/>
        <end position="488"/>
    </location>
</feature>
<dbReference type="Gene3D" id="1.25.40.390">
    <property type="match status" value="1"/>
</dbReference>
<comment type="similarity">
    <text evidence="2">Belongs to the SusD family.</text>
</comment>
<organism evidence="9 10">
    <name type="scientific">Chryseobacterium taeanense</name>
    <dbReference type="NCBI Taxonomy" id="311334"/>
    <lineage>
        <taxon>Bacteria</taxon>
        <taxon>Pseudomonadati</taxon>
        <taxon>Bacteroidota</taxon>
        <taxon>Flavobacteriia</taxon>
        <taxon>Flavobacteriales</taxon>
        <taxon>Weeksellaceae</taxon>
        <taxon>Chryseobacterium group</taxon>
        <taxon>Chryseobacterium</taxon>
    </lineage>
</organism>
<name>A0A1G8FMM6_9FLAO</name>
<dbReference type="InterPro" id="IPR011990">
    <property type="entry name" value="TPR-like_helical_dom_sf"/>
</dbReference>
<evidence type="ECO:0000259" key="7">
    <source>
        <dbReference type="Pfam" id="PF07980"/>
    </source>
</evidence>
<sequence>MKNKFLKISIAASFLVSVSTLNVACNNDTLEEKEYKGAFAGDNFFRNEQECFFGLVGTYDVMRKYAGGFENMVTFFNAASDDFYAGGGSATDGAGIQGASSFQINPNTMPASYWKDYYQGIARANALILNAPNASMDETLKQRFISEAKTLRALYYFDLLRVFGNIPLILKPFEATDDFYNVPQVTPAQVYAQIEKDLTEALPNLPMTVSGEEKGRLTQGAAKALLGKVYLYQNKKSEAAAQFADVNGTPGGTSQYGYKLLANYDDLWKAGVALGGTADPYEFTSESIIEASHSDQGKSDWGFWGQGKDEGNSICVMTAPRSYNRISQTNPADNAPDIVSGWAFNTVTTDLFNFMQSDPRVNATILNMNALKAQGKADYAPAYKDTGYFLNKFMPTSDKKSTLGVTELNYRQNYIVIRLADTYLMEAEALNGTGSRAQALLDAVRARVGLASIPVSLQAIKDERRRELAGEGHRFFDLVRWGDASTKLASKGFVAGKNEIMPIPLTELTGTILKQNPGY</sequence>
<dbReference type="InterPro" id="IPR033985">
    <property type="entry name" value="SusD-like_N"/>
</dbReference>
<feature type="domain" description="SusD-like N-terminal" evidence="8">
    <location>
        <begin position="104"/>
        <end position="231"/>
    </location>
</feature>
<accession>A0A1G8FMM6</accession>
<dbReference type="OrthoDB" id="5694214at2"/>
<gene>
    <name evidence="9" type="ORF">SAMN05421846_102201</name>
</gene>
<evidence type="ECO:0000256" key="2">
    <source>
        <dbReference type="ARBA" id="ARBA00006275"/>
    </source>
</evidence>
<evidence type="ECO:0000313" key="10">
    <source>
        <dbReference type="Proteomes" id="UP000198869"/>
    </source>
</evidence>
<protein>
    <submittedName>
        <fullName evidence="9">Starch-binding associating with outer membrane</fullName>
    </submittedName>
</protein>
<dbReference type="STRING" id="311334.SAMN05421846_102201"/>
<feature type="signal peptide" evidence="6">
    <location>
        <begin position="1"/>
        <end position="24"/>
    </location>
</feature>
<dbReference type="Pfam" id="PF14322">
    <property type="entry name" value="SusD-like_3"/>
    <property type="match status" value="1"/>
</dbReference>
<evidence type="ECO:0000256" key="1">
    <source>
        <dbReference type="ARBA" id="ARBA00004442"/>
    </source>
</evidence>
<dbReference type="InterPro" id="IPR012944">
    <property type="entry name" value="SusD_RagB_dom"/>
</dbReference>
<keyword evidence="10" id="KW-1185">Reference proteome</keyword>
<dbReference type="SUPFAM" id="SSF48452">
    <property type="entry name" value="TPR-like"/>
    <property type="match status" value="1"/>
</dbReference>
<proteinExistence type="inferred from homology"/>
<feature type="chain" id="PRO_5011534994" evidence="6">
    <location>
        <begin position="25"/>
        <end position="519"/>
    </location>
</feature>
<evidence type="ECO:0000259" key="8">
    <source>
        <dbReference type="Pfam" id="PF14322"/>
    </source>
</evidence>
<evidence type="ECO:0000313" key="9">
    <source>
        <dbReference type="EMBL" id="SDH83337.1"/>
    </source>
</evidence>
<keyword evidence="4" id="KW-0472">Membrane</keyword>
<dbReference type="EMBL" id="FNDW01000002">
    <property type="protein sequence ID" value="SDH83337.1"/>
    <property type="molecule type" value="Genomic_DNA"/>
</dbReference>
<dbReference type="CDD" id="cd08977">
    <property type="entry name" value="SusD"/>
    <property type="match status" value="1"/>
</dbReference>
<evidence type="ECO:0000256" key="5">
    <source>
        <dbReference type="ARBA" id="ARBA00023237"/>
    </source>
</evidence>
<reference evidence="10" key="1">
    <citation type="submission" date="2016-10" db="EMBL/GenBank/DDBJ databases">
        <authorList>
            <person name="Varghese N."/>
            <person name="Submissions S."/>
        </authorList>
    </citation>
    <scope>NUCLEOTIDE SEQUENCE [LARGE SCALE GENOMIC DNA]</scope>
    <source>
        <strain evidence="10">DSM 17071</strain>
    </source>
</reference>